<gene>
    <name evidence="5" type="ORF">N784_14780</name>
</gene>
<dbReference type="GO" id="GO:0003677">
    <property type="term" value="F:DNA binding"/>
    <property type="evidence" value="ECO:0007669"/>
    <property type="project" value="UniProtKB-KW"/>
</dbReference>
<accession>A0A0A5G8N1</accession>
<evidence type="ECO:0000256" key="3">
    <source>
        <dbReference type="ARBA" id="ARBA00023163"/>
    </source>
</evidence>
<dbReference type="EMBL" id="AVPG01000006">
    <property type="protein sequence ID" value="KGX87508.1"/>
    <property type="molecule type" value="Genomic_DNA"/>
</dbReference>
<dbReference type="GO" id="GO:0003700">
    <property type="term" value="F:DNA-binding transcription factor activity"/>
    <property type="evidence" value="ECO:0007669"/>
    <property type="project" value="InterPro"/>
</dbReference>
<dbReference type="SMART" id="SM00347">
    <property type="entry name" value="HTH_MARR"/>
    <property type="match status" value="1"/>
</dbReference>
<dbReference type="InterPro" id="IPR036390">
    <property type="entry name" value="WH_DNA-bd_sf"/>
</dbReference>
<dbReference type="Pfam" id="PF01047">
    <property type="entry name" value="MarR"/>
    <property type="match status" value="1"/>
</dbReference>
<dbReference type="PROSITE" id="PS50995">
    <property type="entry name" value="HTH_MARR_2"/>
    <property type="match status" value="1"/>
</dbReference>
<evidence type="ECO:0000256" key="1">
    <source>
        <dbReference type="ARBA" id="ARBA00023015"/>
    </source>
</evidence>
<dbReference type="PRINTS" id="PR00598">
    <property type="entry name" value="HTHMARR"/>
</dbReference>
<keyword evidence="6" id="KW-1185">Reference proteome</keyword>
<dbReference type="AlphaFoldDB" id="A0A0A5G8N1"/>
<dbReference type="SUPFAM" id="SSF46785">
    <property type="entry name" value="Winged helix' DNA-binding domain"/>
    <property type="match status" value="1"/>
</dbReference>
<keyword evidence="3" id="KW-0804">Transcription</keyword>
<dbReference type="eggNOG" id="COG1846">
    <property type="taxonomic scope" value="Bacteria"/>
</dbReference>
<dbReference type="Proteomes" id="UP000030401">
    <property type="component" value="Unassembled WGS sequence"/>
</dbReference>
<feature type="domain" description="HTH marR-type" evidence="4">
    <location>
        <begin position="1"/>
        <end position="87"/>
    </location>
</feature>
<comment type="caution">
    <text evidence="5">The sequence shown here is derived from an EMBL/GenBank/DDBJ whole genome shotgun (WGS) entry which is preliminary data.</text>
</comment>
<proteinExistence type="predicted"/>
<evidence type="ECO:0000256" key="2">
    <source>
        <dbReference type="ARBA" id="ARBA00023125"/>
    </source>
</evidence>
<sequence length="94" mass="11009">MGQLAKRLEVTKGAVTQLVSRLEKKHLVERTRHPDDSRAIQLTLTEKGREAFQIHEQRHHEFQNKLLEELSPEEIAVFEKCVHTFTNVLKEHNT</sequence>
<organism evidence="5 6">
    <name type="scientific">Pontibacillus litoralis JSM 072002</name>
    <dbReference type="NCBI Taxonomy" id="1385512"/>
    <lineage>
        <taxon>Bacteria</taxon>
        <taxon>Bacillati</taxon>
        <taxon>Bacillota</taxon>
        <taxon>Bacilli</taxon>
        <taxon>Bacillales</taxon>
        <taxon>Bacillaceae</taxon>
        <taxon>Pontibacillus</taxon>
    </lineage>
</organism>
<dbReference type="PANTHER" id="PTHR42756">
    <property type="entry name" value="TRANSCRIPTIONAL REGULATOR, MARR"/>
    <property type="match status" value="1"/>
</dbReference>
<evidence type="ECO:0000313" key="5">
    <source>
        <dbReference type="EMBL" id="KGX87508.1"/>
    </source>
</evidence>
<evidence type="ECO:0000259" key="4">
    <source>
        <dbReference type="PROSITE" id="PS50995"/>
    </source>
</evidence>
<dbReference type="PANTHER" id="PTHR42756:SF1">
    <property type="entry name" value="TRANSCRIPTIONAL REPRESSOR OF EMRAB OPERON"/>
    <property type="match status" value="1"/>
</dbReference>
<name>A0A0A5G8N1_9BACI</name>
<keyword evidence="2" id="KW-0238">DNA-binding</keyword>
<keyword evidence="1" id="KW-0805">Transcription regulation</keyword>
<dbReference type="STRING" id="1385512.N784_14780"/>
<dbReference type="Gene3D" id="1.10.10.10">
    <property type="entry name" value="Winged helix-like DNA-binding domain superfamily/Winged helix DNA-binding domain"/>
    <property type="match status" value="1"/>
</dbReference>
<protein>
    <recommendedName>
        <fullName evidence="4">HTH marR-type domain-containing protein</fullName>
    </recommendedName>
</protein>
<dbReference type="InterPro" id="IPR036388">
    <property type="entry name" value="WH-like_DNA-bd_sf"/>
</dbReference>
<evidence type="ECO:0000313" key="6">
    <source>
        <dbReference type="Proteomes" id="UP000030401"/>
    </source>
</evidence>
<dbReference type="InterPro" id="IPR000835">
    <property type="entry name" value="HTH_MarR-typ"/>
</dbReference>
<reference evidence="5 6" key="1">
    <citation type="submission" date="2013-08" db="EMBL/GenBank/DDBJ databases">
        <authorList>
            <person name="Huang J."/>
            <person name="Wang G."/>
        </authorList>
    </citation>
    <scope>NUCLEOTIDE SEQUENCE [LARGE SCALE GENOMIC DNA]</scope>
    <source>
        <strain evidence="5 6">JSM 072002</strain>
    </source>
</reference>